<evidence type="ECO:0000256" key="1">
    <source>
        <dbReference type="SAM" id="MobiDB-lite"/>
    </source>
</evidence>
<reference evidence="3" key="1">
    <citation type="submission" date="2022-07" db="EMBL/GenBank/DDBJ databases">
        <title>Phylogenomic reconstructions and comparative analyses of Kickxellomycotina fungi.</title>
        <authorList>
            <person name="Reynolds N.K."/>
            <person name="Stajich J.E."/>
            <person name="Barry K."/>
            <person name="Grigoriev I.V."/>
            <person name="Crous P."/>
            <person name="Smith M.E."/>
        </authorList>
    </citation>
    <scope>NUCLEOTIDE SEQUENCE</scope>
    <source>
        <strain evidence="3">RSA 567</strain>
    </source>
</reference>
<feature type="compositionally biased region" description="Polar residues" evidence="1">
    <location>
        <begin position="391"/>
        <end position="407"/>
    </location>
</feature>
<protein>
    <recommendedName>
        <fullName evidence="2">SAP domain-containing protein</fullName>
    </recommendedName>
</protein>
<feature type="compositionally biased region" description="Polar residues" evidence="1">
    <location>
        <begin position="84"/>
        <end position="93"/>
    </location>
</feature>
<gene>
    <name evidence="3" type="ORF">H4R34_005368</name>
</gene>
<sequence length="534" mass="57286">MTTPPLAVLPPDLDQLKRPQLQRLCKQHNLKASGKNTDMIARLTALAAGTEEATSDSFSGSESALSPVKPNKVLRSIGDSKIADSSLSRTTSAAAVPSQEDQPCSGLAAPVQQLTDKAPTACTVTPTLSPLKPAVFIEPIQGQELATPANSEEPSSTLAVVDTQPSLPRTATPLPVETSDAAALRMPPTTTPKVSPRARIRRMSAKMTATAAEFGAAAVSVLNEMKRRVADAKSRSVADKPSTPMLAKSRLFGTPPKQPMAATEKIPRGRFQNLHEKEFGRMDSIAHHYSVRKPPATKAIPSDEIARKRPGSAEAGVDAQTPCKCRRANDGDASTGPPATTTTTPHRRPTALERLRTGTLSQRLRAKERLQRHAAFRARMATSNRGRKLASSENHPPSQSMTSTTVKSKLPRALHPSHSSAPPATTASQSTQAPTRQPNSSLSKLAKMLRRSGVIAPIRRRSNGDKWAARLRVNGEPRIAKPALDAAHTSSTEKAPATSRTTSAKRPLAYKPYTGRLKSVDEPYTRVGQKLKRK</sequence>
<dbReference type="Pfam" id="PF02037">
    <property type="entry name" value="SAP"/>
    <property type="match status" value="1"/>
</dbReference>
<feature type="region of interest" description="Disordered" evidence="1">
    <location>
        <begin position="232"/>
        <end position="262"/>
    </location>
</feature>
<feature type="region of interest" description="Disordered" evidence="1">
    <location>
        <begin position="84"/>
        <end position="105"/>
    </location>
</feature>
<feature type="domain" description="SAP" evidence="2">
    <location>
        <begin position="12"/>
        <end position="44"/>
    </location>
</feature>
<feature type="region of interest" description="Disordered" evidence="1">
    <location>
        <begin position="479"/>
        <end position="514"/>
    </location>
</feature>
<accession>A0A9W8EAB4</accession>
<dbReference type="InterPro" id="IPR003034">
    <property type="entry name" value="SAP_dom"/>
</dbReference>
<name>A0A9W8EAB4_9FUNG</name>
<dbReference type="Proteomes" id="UP001151582">
    <property type="component" value="Unassembled WGS sequence"/>
</dbReference>
<feature type="compositionally biased region" description="Polar residues" evidence="1">
    <location>
        <begin position="488"/>
        <end position="504"/>
    </location>
</feature>
<dbReference type="Gene3D" id="1.10.720.30">
    <property type="entry name" value="SAP domain"/>
    <property type="match status" value="1"/>
</dbReference>
<dbReference type="AlphaFoldDB" id="A0A9W8EAB4"/>
<proteinExistence type="predicted"/>
<evidence type="ECO:0000313" key="4">
    <source>
        <dbReference type="Proteomes" id="UP001151582"/>
    </source>
</evidence>
<feature type="compositionally biased region" description="Low complexity" evidence="1">
    <location>
        <begin position="416"/>
        <end position="435"/>
    </location>
</feature>
<evidence type="ECO:0000313" key="3">
    <source>
        <dbReference type="EMBL" id="KAJ1972563.1"/>
    </source>
</evidence>
<dbReference type="OrthoDB" id="1916794at2759"/>
<comment type="caution">
    <text evidence="3">The sequence shown here is derived from an EMBL/GenBank/DDBJ whole genome shotgun (WGS) entry which is preliminary data.</text>
</comment>
<organism evidence="3 4">
    <name type="scientific">Dimargaris verticillata</name>
    <dbReference type="NCBI Taxonomy" id="2761393"/>
    <lineage>
        <taxon>Eukaryota</taxon>
        <taxon>Fungi</taxon>
        <taxon>Fungi incertae sedis</taxon>
        <taxon>Zoopagomycota</taxon>
        <taxon>Kickxellomycotina</taxon>
        <taxon>Dimargaritomycetes</taxon>
        <taxon>Dimargaritales</taxon>
        <taxon>Dimargaritaceae</taxon>
        <taxon>Dimargaris</taxon>
    </lineage>
</organism>
<feature type="compositionally biased region" description="Polar residues" evidence="1">
    <location>
        <begin position="148"/>
        <end position="169"/>
    </location>
</feature>
<keyword evidence="4" id="KW-1185">Reference proteome</keyword>
<evidence type="ECO:0000259" key="2">
    <source>
        <dbReference type="Pfam" id="PF02037"/>
    </source>
</evidence>
<dbReference type="InterPro" id="IPR036361">
    <property type="entry name" value="SAP_dom_sf"/>
</dbReference>
<feature type="compositionally biased region" description="Low complexity" evidence="1">
    <location>
        <begin position="335"/>
        <end position="344"/>
    </location>
</feature>
<dbReference type="EMBL" id="JANBQB010001021">
    <property type="protein sequence ID" value="KAJ1972563.1"/>
    <property type="molecule type" value="Genomic_DNA"/>
</dbReference>
<feature type="region of interest" description="Disordered" evidence="1">
    <location>
        <begin position="307"/>
        <end position="445"/>
    </location>
</feature>
<feature type="region of interest" description="Disordered" evidence="1">
    <location>
        <begin position="146"/>
        <end position="173"/>
    </location>
</feature>